<name>A0A1W6N678_9PROT</name>
<dbReference type="InterPro" id="IPR005825">
    <property type="entry name" value="Ribosomal_uL24_CS"/>
</dbReference>
<evidence type="ECO:0000256" key="3">
    <source>
        <dbReference type="ARBA" id="ARBA00023274"/>
    </source>
</evidence>
<evidence type="ECO:0000256" key="1">
    <source>
        <dbReference type="ARBA" id="ARBA00010618"/>
    </source>
</evidence>
<dbReference type="Proteomes" id="UP000237351">
    <property type="component" value="Chromosome"/>
</dbReference>
<dbReference type="KEGG" id="naf:GQ61_08595"/>
<dbReference type="InterPro" id="IPR005824">
    <property type="entry name" value="KOW"/>
</dbReference>
<protein>
    <recommendedName>
        <fullName evidence="4 5">Large ribosomal subunit protein uL24</fullName>
    </recommendedName>
</protein>
<dbReference type="PROSITE" id="PS01108">
    <property type="entry name" value="RIBOSOMAL_L24"/>
    <property type="match status" value="1"/>
</dbReference>
<dbReference type="CDD" id="cd06089">
    <property type="entry name" value="KOW_RPL26"/>
    <property type="match status" value="1"/>
</dbReference>
<evidence type="ECO:0000256" key="4">
    <source>
        <dbReference type="ARBA" id="ARBA00035206"/>
    </source>
</evidence>
<sequence>MIKTHVKKGDQVIVISGKDKGKIGQILSVNRKDMRVVVQGVGVKTKHQKATMADTGGLKKIESSIHISNVMHLDPKDNKPTRIGRKILKDGARIRFAKRSGEAIDK</sequence>
<organism evidence="8 9">
    <name type="scientific">Candidatus Nucleicultrix amoebiphila FS5</name>
    <dbReference type="NCBI Taxonomy" id="1414854"/>
    <lineage>
        <taxon>Bacteria</taxon>
        <taxon>Pseudomonadati</taxon>
        <taxon>Pseudomonadota</taxon>
        <taxon>Alphaproteobacteria</taxon>
        <taxon>Holosporales</taxon>
        <taxon>Candidatus Nucleicultricaceae</taxon>
        <taxon>Candidatus Nucleicultrix</taxon>
    </lineage>
</organism>
<dbReference type="InterPro" id="IPR003256">
    <property type="entry name" value="Ribosomal_uL24"/>
</dbReference>
<dbReference type="STRING" id="1414854.GQ61_08595"/>
<gene>
    <name evidence="5" type="primary">rplX</name>
    <name evidence="8" type="ORF">GQ61_08595</name>
</gene>
<evidence type="ECO:0000313" key="9">
    <source>
        <dbReference type="Proteomes" id="UP000237351"/>
    </source>
</evidence>
<comment type="function">
    <text evidence="5">One of the proteins that surrounds the polypeptide exit tunnel on the outside of the subunit.</text>
</comment>
<dbReference type="PANTHER" id="PTHR12903">
    <property type="entry name" value="MITOCHONDRIAL RIBOSOMAL PROTEIN L24"/>
    <property type="match status" value="1"/>
</dbReference>
<evidence type="ECO:0000313" key="8">
    <source>
        <dbReference type="EMBL" id="ARN85333.1"/>
    </source>
</evidence>
<evidence type="ECO:0000256" key="5">
    <source>
        <dbReference type="HAMAP-Rule" id="MF_01326"/>
    </source>
</evidence>
<comment type="subunit">
    <text evidence="5">Part of the 50S ribosomal subunit.</text>
</comment>
<reference evidence="8 9" key="1">
    <citation type="submission" date="2014-06" db="EMBL/GenBank/DDBJ databases">
        <title>The genome of the endonuclear symbiont Nucleicultrix amoebiphila.</title>
        <authorList>
            <person name="Schulz F."/>
            <person name="Horn M."/>
        </authorList>
    </citation>
    <scope>NUCLEOTIDE SEQUENCE [LARGE SCALE GENOMIC DNA]</scope>
    <source>
        <strain evidence="8 9">FS5</strain>
    </source>
</reference>
<dbReference type="HAMAP" id="MF_01326_B">
    <property type="entry name" value="Ribosomal_uL24_B"/>
    <property type="match status" value="1"/>
</dbReference>
<dbReference type="InterPro" id="IPR008991">
    <property type="entry name" value="Translation_prot_SH3-like_sf"/>
</dbReference>
<dbReference type="NCBIfam" id="TIGR01079">
    <property type="entry name" value="rplX_bact"/>
    <property type="match status" value="1"/>
</dbReference>
<evidence type="ECO:0000256" key="2">
    <source>
        <dbReference type="ARBA" id="ARBA00022980"/>
    </source>
</evidence>
<feature type="domain" description="KOW" evidence="7">
    <location>
        <begin position="5"/>
        <end position="32"/>
    </location>
</feature>
<dbReference type="Pfam" id="PF17136">
    <property type="entry name" value="ribosomal_L24"/>
    <property type="match status" value="1"/>
</dbReference>
<dbReference type="GO" id="GO:0003735">
    <property type="term" value="F:structural constituent of ribosome"/>
    <property type="evidence" value="ECO:0007669"/>
    <property type="project" value="InterPro"/>
</dbReference>
<comment type="similarity">
    <text evidence="1 5 6">Belongs to the universal ribosomal protein uL24 family.</text>
</comment>
<evidence type="ECO:0000259" key="7">
    <source>
        <dbReference type="SMART" id="SM00739"/>
    </source>
</evidence>
<dbReference type="EMBL" id="CP008743">
    <property type="protein sequence ID" value="ARN85333.1"/>
    <property type="molecule type" value="Genomic_DNA"/>
</dbReference>
<dbReference type="AlphaFoldDB" id="A0A1W6N678"/>
<dbReference type="GO" id="GO:0006412">
    <property type="term" value="P:translation"/>
    <property type="evidence" value="ECO:0007669"/>
    <property type="project" value="UniProtKB-UniRule"/>
</dbReference>
<dbReference type="InterPro" id="IPR057264">
    <property type="entry name" value="Ribosomal_uL24_C"/>
</dbReference>
<keyword evidence="9" id="KW-1185">Reference proteome</keyword>
<keyword evidence="3 5" id="KW-0687">Ribonucleoprotein</keyword>
<dbReference type="InterPro" id="IPR041988">
    <property type="entry name" value="Ribosomal_uL24_KOW"/>
</dbReference>
<keyword evidence="5" id="KW-0699">rRNA-binding</keyword>
<proteinExistence type="inferred from homology"/>
<dbReference type="SMART" id="SM00739">
    <property type="entry name" value="KOW"/>
    <property type="match status" value="1"/>
</dbReference>
<dbReference type="InterPro" id="IPR014722">
    <property type="entry name" value="Rib_uL2_dom2"/>
</dbReference>
<dbReference type="GO" id="GO:1990904">
    <property type="term" value="C:ribonucleoprotein complex"/>
    <property type="evidence" value="ECO:0007669"/>
    <property type="project" value="UniProtKB-KW"/>
</dbReference>
<accession>A0A1W6N678</accession>
<dbReference type="OrthoDB" id="9807419at2"/>
<dbReference type="Pfam" id="PF00467">
    <property type="entry name" value="KOW"/>
    <property type="match status" value="1"/>
</dbReference>
<dbReference type="Gene3D" id="2.30.30.30">
    <property type="match status" value="1"/>
</dbReference>
<dbReference type="GO" id="GO:0019843">
    <property type="term" value="F:rRNA binding"/>
    <property type="evidence" value="ECO:0007669"/>
    <property type="project" value="UniProtKB-UniRule"/>
</dbReference>
<comment type="function">
    <text evidence="5">One of two assembly initiator proteins, it binds directly to the 5'-end of the 23S rRNA, where it nucleates assembly of the 50S subunit.</text>
</comment>
<keyword evidence="2 5" id="KW-0689">Ribosomal protein</keyword>
<dbReference type="GO" id="GO:0005840">
    <property type="term" value="C:ribosome"/>
    <property type="evidence" value="ECO:0007669"/>
    <property type="project" value="UniProtKB-KW"/>
</dbReference>
<evidence type="ECO:0000256" key="6">
    <source>
        <dbReference type="RuleBase" id="RU003477"/>
    </source>
</evidence>
<dbReference type="RefSeq" id="WP_085785092.1">
    <property type="nucleotide sequence ID" value="NZ_CP008743.1"/>
</dbReference>
<keyword evidence="5" id="KW-0694">RNA-binding</keyword>
<dbReference type="SUPFAM" id="SSF50104">
    <property type="entry name" value="Translation proteins SH3-like domain"/>
    <property type="match status" value="1"/>
</dbReference>